<keyword evidence="1" id="KW-1133">Transmembrane helix</keyword>
<protein>
    <submittedName>
        <fullName evidence="2">Uncharacterized protein</fullName>
    </submittedName>
</protein>
<keyword evidence="1" id="KW-0472">Membrane</keyword>
<reference evidence="2" key="2">
    <citation type="submission" date="2020-02" db="EMBL/GenBank/DDBJ databases">
        <authorList>
            <consortium name="NCBI Pathogen Detection Project"/>
        </authorList>
    </citation>
    <scope>NUCLEOTIDE SEQUENCE</scope>
    <source>
        <strain evidence="2">1839</strain>
    </source>
</reference>
<accession>A0A765X800</accession>
<proteinExistence type="predicted"/>
<gene>
    <name evidence="2" type="ORF">GGB84_003243</name>
</gene>
<dbReference type="EMBL" id="DAAYTU010000020">
    <property type="protein sequence ID" value="HAG5771540.1"/>
    <property type="molecule type" value="Genomic_DNA"/>
</dbReference>
<feature type="transmembrane region" description="Helical" evidence="1">
    <location>
        <begin position="20"/>
        <end position="43"/>
    </location>
</feature>
<evidence type="ECO:0000313" key="2">
    <source>
        <dbReference type="EMBL" id="HAG5771540.1"/>
    </source>
</evidence>
<sequence length="49" mass="4939">MDDFSSMRGVSNPLGDYVKGWALLPSVIAGVVFTGPVASAAALEGGTLL</sequence>
<comment type="caution">
    <text evidence="2">The sequence shown here is derived from an EMBL/GenBank/DDBJ whole genome shotgun (WGS) entry which is preliminary data.</text>
</comment>
<organism evidence="2">
    <name type="scientific">Escherichia coli</name>
    <dbReference type="NCBI Taxonomy" id="562"/>
    <lineage>
        <taxon>Bacteria</taxon>
        <taxon>Pseudomonadati</taxon>
        <taxon>Pseudomonadota</taxon>
        <taxon>Gammaproteobacteria</taxon>
        <taxon>Enterobacterales</taxon>
        <taxon>Enterobacteriaceae</taxon>
        <taxon>Escherichia</taxon>
    </lineage>
</organism>
<reference evidence="2" key="1">
    <citation type="journal article" date="2018" name="Genome Biol.">
        <title>SKESA: strategic k-mer extension for scrupulous assemblies.</title>
        <authorList>
            <person name="Souvorov A."/>
            <person name="Agarwala R."/>
            <person name="Lipman D.J."/>
        </authorList>
    </citation>
    <scope>NUCLEOTIDE SEQUENCE [LARGE SCALE GENOMIC DNA]</scope>
    <source>
        <strain evidence="2">1839</strain>
    </source>
</reference>
<evidence type="ECO:0000256" key="1">
    <source>
        <dbReference type="SAM" id="Phobius"/>
    </source>
</evidence>
<keyword evidence="1" id="KW-0812">Transmembrane</keyword>
<dbReference type="AlphaFoldDB" id="A0A765X800"/>
<name>A0A765X800_ECOLX</name>